<evidence type="ECO:0000313" key="2">
    <source>
        <dbReference type="EMBL" id="ROI12005.1"/>
    </source>
</evidence>
<reference evidence="3" key="1">
    <citation type="submission" date="2018-11" db="EMBL/GenBank/DDBJ databases">
        <title>Proposal to divide the Flavobacteriaceae and reorganize its genera based on Amino Acid Identity values calculated from whole genome sequences.</title>
        <authorList>
            <person name="Nicholson A.C."/>
            <person name="Gulvik C.A."/>
            <person name="Whitney A.M."/>
            <person name="Humrighouse B.W."/>
            <person name="Bell M."/>
            <person name="Holmes B."/>
            <person name="Steigerwalt A."/>
            <person name="Villarma A."/>
            <person name="Sheth M."/>
            <person name="Batra D."/>
            <person name="Pryor J."/>
            <person name="Bernardet J.-F."/>
            <person name="Hugo C."/>
            <person name="Kampfer P."/>
            <person name="Newman J."/>
            <person name="Mcquiston J.R."/>
        </authorList>
    </citation>
    <scope>NUCLEOTIDE SEQUENCE [LARGE SCALE GENOMIC DNA]</scope>
    <source>
        <strain evidence="3">DSM 22165</strain>
    </source>
</reference>
<gene>
    <name evidence="2" type="primary">gldH</name>
    <name evidence="2" type="ORF">EGH73_12855</name>
</gene>
<sequence length="156" mass="18110">MKVMLRITAVLMFLLSLVSCTNANENTFVNDIDSKWDKKKIQNFDFNINDFQNQKNLIFIIRNNNDYPYSNIRLIASIEHNKKVISKDTLNYVLAKPNGEWLGTGFGETKEALFQYKLNYRFPQNGKYSVKVTQAMRRNVLPGIEDLGIKIQNVKP</sequence>
<keyword evidence="2" id="KW-0449">Lipoprotein</keyword>
<accession>A0A3N0X4C9</accession>
<dbReference type="Proteomes" id="UP000267623">
    <property type="component" value="Unassembled WGS sequence"/>
</dbReference>
<name>A0A3N0X4C9_9FLAO</name>
<evidence type="ECO:0000256" key="1">
    <source>
        <dbReference type="SAM" id="SignalP"/>
    </source>
</evidence>
<comment type="caution">
    <text evidence="2">The sequence shown here is derived from an EMBL/GenBank/DDBJ whole genome shotgun (WGS) entry which is preliminary data.</text>
</comment>
<organism evidence="2 3">
    <name type="scientific">Epilithonimonas hominis</name>
    <dbReference type="NCBI Taxonomy" id="420404"/>
    <lineage>
        <taxon>Bacteria</taxon>
        <taxon>Pseudomonadati</taxon>
        <taxon>Bacteroidota</taxon>
        <taxon>Flavobacteriia</taxon>
        <taxon>Flavobacteriales</taxon>
        <taxon>Weeksellaceae</taxon>
        <taxon>Chryseobacterium group</taxon>
        <taxon>Epilithonimonas</taxon>
    </lineage>
</organism>
<evidence type="ECO:0000313" key="3">
    <source>
        <dbReference type="Proteomes" id="UP000267623"/>
    </source>
</evidence>
<dbReference type="PROSITE" id="PS51257">
    <property type="entry name" value="PROKAR_LIPOPROTEIN"/>
    <property type="match status" value="1"/>
</dbReference>
<dbReference type="AlphaFoldDB" id="A0A3N0X4C9"/>
<protein>
    <submittedName>
        <fullName evidence="2">Gliding motility lipoprotein GldH</fullName>
    </submittedName>
</protein>
<reference evidence="3" key="2">
    <citation type="submission" date="2018-11" db="EMBL/GenBank/DDBJ databases">
        <title>Proposal to divide the Flavobacteriaceae and reorganize its genera based on Amino Acid Identity values calculated from whole genome sequences.</title>
        <authorList>
            <person name="Nicholson A.C."/>
            <person name="Gulvik C.A."/>
            <person name="Whitney A.M."/>
            <person name="Humrighouse B.W."/>
            <person name="Bell M."/>
            <person name="Holmes B."/>
            <person name="Steigerwalt A."/>
            <person name="Villarma A."/>
            <person name="Sheth M."/>
            <person name="Batra D."/>
            <person name="Pryor J."/>
            <person name="Bernardet J.-F."/>
            <person name="Hugo C."/>
            <person name="Kampfer P."/>
            <person name="Newman J."/>
            <person name="Mcquiston J."/>
        </authorList>
    </citation>
    <scope>NUCLEOTIDE SEQUENCE [LARGE SCALE GENOMIC DNA]</scope>
    <source>
        <strain evidence="3">DSM 22165</strain>
    </source>
</reference>
<dbReference type="EMBL" id="RJTU01000079">
    <property type="protein sequence ID" value="ROI12005.1"/>
    <property type="molecule type" value="Genomic_DNA"/>
</dbReference>
<feature type="signal peptide" evidence="1">
    <location>
        <begin position="1"/>
        <end position="23"/>
    </location>
</feature>
<dbReference type="InterPro" id="IPR020018">
    <property type="entry name" value="Motility-assoc_lipoprot_GldH"/>
</dbReference>
<feature type="chain" id="PRO_5017997289" evidence="1">
    <location>
        <begin position="24"/>
        <end position="156"/>
    </location>
</feature>
<dbReference type="NCBIfam" id="TIGR03511">
    <property type="entry name" value="GldH_lipo"/>
    <property type="match status" value="1"/>
</dbReference>
<dbReference type="Pfam" id="PF14109">
    <property type="entry name" value="GldH_lipo"/>
    <property type="match status" value="1"/>
</dbReference>
<keyword evidence="1" id="KW-0732">Signal</keyword>
<proteinExistence type="predicted"/>